<feature type="compositionally biased region" description="Low complexity" evidence="4">
    <location>
        <begin position="861"/>
        <end position="883"/>
    </location>
</feature>
<dbReference type="Proteomes" id="UP000041254">
    <property type="component" value="Unassembled WGS sequence"/>
</dbReference>
<feature type="repeat" description="ANK" evidence="3">
    <location>
        <begin position="249"/>
        <end position="288"/>
    </location>
</feature>
<feature type="region of interest" description="Disordered" evidence="4">
    <location>
        <begin position="399"/>
        <end position="1104"/>
    </location>
</feature>
<evidence type="ECO:0000256" key="4">
    <source>
        <dbReference type="SAM" id="MobiDB-lite"/>
    </source>
</evidence>
<dbReference type="PANTHER" id="PTHR24198">
    <property type="entry name" value="ANKYRIN REPEAT AND PROTEIN KINASE DOMAIN-CONTAINING PROTEIN"/>
    <property type="match status" value="1"/>
</dbReference>
<evidence type="ECO:0000256" key="1">
    <source>
        <dbReference type="ARBA" id="ARBA00022737"/>
    </source>
</evidence>
<evidence type="ECO:0000313" key="6">
    <source>
        <dbReference type="Proteomes" id="UP000041254"/>
    </source>
</evidence>
<feature type="compositionally biased region" description="Basic and acidic residues" evidence="4">
    <location>
        <begin position="415"/>
        <end position="440"/>
    </location>
</feature>
<dbReference type="AlphaFoldDB" id="A0A0G4F0X5"/>
<evidence type="ECO:0000256" key="2">
    <source>
        <dbReference type="ARBA" id="ARBA00023043"/>
    </source>
</evidence>
<feature type="region of interest" description="Disordered" evidence="4">
    <location>
        <begin position="337"/>
        <end position="356"/>
    </location>
</feature>
<feature type="compositionally biased region" description="Basic residues" evidence="4">
    <location>
        <begin position="784"/>
        <end position="793"/>
    </location>
</feature>
<keyword evidence="6" id="KW-1185">Reference proteome</keyword>
<dbReference type="Gene3D" id="1.25.40.20">
    <property type="entry name" value="Ankyrin repeat-containing domain"/>
    <property type="match status" value="1"/>
</dbReference>
<feature type="compositionally biased region" description="Low complexity" evidence="4">
    <location>
        <begin position="948"/>
        <end position="965"/>
    </location>
</feature>
<evidence type="ECO:0000256" key="3">
    <source>
        <dbReference type="PROSITE-ProRule" id="PRU00023"/>
    </source>
</evidence>
<feature type="compositionally biased region" description="Basic and acidic residues" evidence="4">
    <location>
        <begin position="341"/>
        <end position="356"/>
    </location>
</feature>
<dbReference type="PhylomeDB" id="A0A0G4F0X5"/>
<proteinExistence type="predicted"/>
<protein>
    <submittedName>
        <fullName evidence="5">Uncharacterized protein</fullName>
    </submittedName>
</protein>
<feature type="compositionally biased region" description="Low complexity" evidence="4">
    <location>
        <begin position="794"/>
        <end position="816"/>
    </location>
</feature>
<feature type="compositionally biased region" description="Polar residues" evidence="4">
    <location>
        <begin position="700"/>
        <end position="715"/>
    </location>
</feature>
<dbReference type="PROSITE" id="PS50088">
    <property type="entry name" value="ANK_REPEAT"/>
    <property type="match status" value="1"/>
</dbReference>
<feature type="compositionally biased region" description="Basic and acidic residues" evidence="4">
    <location>
        <begin position="652"/>
        <end position="661"/>
    </location>
</feature>
<evidence type="ECO:0000313" key="5">
    <source>
        <dbReference type="EMBL" id="CEM05276.1"/>
    </source>
</evidence>
<reference evidence="5 6" key="1">
    <citation type="submission" date="2014-11" db="EMBL/GenBank/DDBJ databases">
        <authorList>
            <person name="Zhu J."/>
            <person name="Qi W."/>
            <person name="Song R."/>
        </authorList>
    </citation>
    <scope>NUCLEOTIDE SEQUENCE [LARGE SCALE GENOMIC DNA]</scope>
</reference>
<feature type="compositionally biased region" description="Basic and acidic residues" evidence="4">
    <location>
        <begin position="558"/>
        <end position="570"/>
    </location>
</feature>
<sequence>MSSGRQNTDMAPAGRADGGNGDEGVVRVEGGRGVGGQSRGRQNTGAPLPHNWFPPGTSGASRRLSERILRRTVTGEQHVTDVIQQHKADPNVELWLHTDDENGHSSYADYPLLALCPDNLSDNRVRSIWAADRDVDDDMEACGCPVVLPMWQTPSLQLAIMRVLIERGADINAGDLCAPIVVAIRACNRAAFDLLIGQPGIQLQGRCVLMVPPSRRTDQPTEADEATLLSFYRELIQRDSTLATERDPDGTNPVHWAAAGPPVWSQRFIEIYLDLLVNNGADLRAVDNDGWTPLHFAADWGSHCVAASLCRRLAAADVNRGLPNDPTYTPLTRAAQQLDEDTQRLQDDNTEQTERDRATIRIPHVKTTIRVLLQAGGDIARMPTATQKDHRSRQLVSTVANELPIPEPRPATIEAQERLQKRKEDRDKRKGRQATRELREAPTAAELARQQKEADAHAEALIREEAAKKKTAANKKEASKKKDKNQGKRAGKRQPSTATSTSTSSPPGGEDDQADSSGAADDQDEDIDTLLLRSAFASRAVESQKQTTKLEQQKATPTRREPPAHTKESTRSPFSPFQPPTRKPKKTEQPSADRLLLSRPSGVSTADQTPREERLPGPLAGSKLGRGRGLGLPAAAPALLSRPAPPTPRLPSAEELRESARRRSFVSSSTSHPPPPPRPLSPAHQSPSGADDGFPPLAHASQQLNGSFPASSSGHRPSCHRGPPPLVKYPKGSCRRVEWVAEEGLERDAGSDAEDSGADGEDTDPVQRLLSAAAAADDADNKGTRRPNRHRPSSHSSGAAAACASASASPPSFRAANDARYPEHRHQDDSEDDEQSQMAIRASLHEATTAAMMMPPPSPPSLSLSSGGHASGASAAAAAPLGPQEDTVSRAMFPPSSSVDRPSSHRGPPPLVKSPKSLELSLGQDSSDELDDASCPPPLSEHSSYGFAPTEPSPAAAAAAATSSSNGYNYPSEPPLSPAAAAAAASASSSQRFDQSYATHSFTQAGRGQAGDGHPFSGSYDDSSQYHHTAPEPYEWPSWSNGSWANEDIPDSEVPLPGPIFENEEDDQTLPHSASPYAAAAAAGGGGDESIAGTSRENEVLKRENEELKRRLAELTVQQPPHSSQPPSSSSSSAPPPLQPHSRPQPQQPHGSADDTAGECVIRFGEHGAASIMYVPCKHLCVCGHCYADRRRRHEARVRRIRRLNARAESEADKRPIPTFECDICRKEVGFAGTQAEVRQWIERPFT</sequence>
<feature type="compositionally biased region" description="Polar residues" evidence="4">
    <location>
        <begin position="541"/>
        <end position="556"/>
    </location>
</feature>
<dbReference type="SUPFAM" id="SSF48403">
    <property type="entry name" value="Ankyrin repeat"/>
    <property type="match status" value="1"/>
</dbReference>
<dbReference type="VEuPathDB" id="CryptoDB:Vbra_14211"/>
<dbReference type="OMA" id="PRESCIC"/>
<dbReference type="InterPro" id="IPR002110">
    <property type="entry name" value="Ankyrin_rpt"/>
</dbReference>
<dbReference type="InParanoid" id="A0A0G4F0X5"/>
<dbReference type="STRING" id="1169540.A0A0G4F0X5"/>
<gene>
    <name evidence="5" type="ORF">Vbra_14211</name>
</gene>
<dbReference type="OrthoDB" id="186245at2759"/>
<dbReference type="PANTHER" id="PTHR24198:SF165">
    <property type="entry name" value="ANKYRIN REPEAT-CONTAINING PROTEIN-RELATED"/>
    <property type="match status" value="1"/>
</dbReference>
<feature type="compositionally biased region" description="Low complexity" evidence="4">
    <location>
        <begin position="1140"/>
        <end position="1149"/>
    </location>
</feature>
<name>A0A0G4F0X5_VITBC</name>
<feature type="compositionally biased region" description="Basic residues" evidence="4">
    <location>
        <begin position="469"/>
        <end position="492"/>
    </location>
</feature>
<feature type="compositionally biased region" description="Acidic residues" evidence="4">
    <location>
        <begin position="751"/>
        <end position="764"/>
    </location>
</feature>
<dbReference type="Pfam" id="PF12796">
    <property type="entry name" value="Ank_2"/>
    <property type="match status" value="1"/>
</dbReference>
<feature type="compositionally biased region" description="Low complexity" evidence="4">
    <location>
        <begin position="978"/>
        <end position="990"/>
    </location>
</feature>
<dbReference type="InterPro" id="IPR036770">
    <property type="entry name" value="Ankyrin_rpt-contain_sf"/>
</dbReference>
<dbReference type="EMBL" id="CDMY01000356">
    <property type="protein sequence ID" value="CEM05276.1"/>
    <property type="molecule type" value="Genomic_DNA"/>
</dbReference>
<keyword evidence="1" id="KW-0677">Repeat</keyword>
<feature type="region of interest" description="Disordered" evidence="4">
    <location>
        <begin position="1116"/>
        <end position="1156"/>
    </location>
</feature>
<keyword evidence="2 3" id="KW-0040">ANK repeat</keyword>
<feature type="compositionally biased region" description="Low complexity" evidence="4">
    <location>
        <begin position="1118"/>
        <end position="1133"/>
    </location>
</feature>
<accession>A0A0G4F0X5</accession>
<feature type="compositionally biased region" description="Basic and acidic residues" evidence="4">
    <location>
        <begin position="449"/>
        <end position="468"/>
    </location>
</feature>
<feature type="region of interest" description="Disordered" evidence="4">
    <location>
        <begin position="1"/>
        <end position="61"/>
    </location>
</feature>
<organism evidence="5 6">
    <name type="scientific">Vitrella brassicaformis (strain CCMP3155)</name>
    <dbReference type="NCBI Taxonomy" id="1169540"/>
    <lineage>
        <taxon>Eukaryota</taxon>
        <taxon>Sar</taxon>
        <taxon>Alveolata</taxon>
        <taxon>Colpodellida</taxon>
        <taxon>Vitrellaceae</taxon>
        <taxon>Vitrella</taxon>
    </lineage>
</organism>
<feature type="compositionally biased region" description="Low complexity" evidence="4">
    <location>
        <begin position="495"/>
        <end position="508"/>
    </location>
</feature>
<feature type="compositionally biased region" description="Basic and acidic residues" evidence="4">
    <location>
        <begin position="735"/>
        <end position="750"/>
    </location>
</feature>
<feature type="compositionally biased region" description="Polar residues" evidence="4">
    <location>
        <begin position="991"/>
        <end position="1006"/>
    </location>
</feature>
<feature type="compositionally biased region" description="Low complexity" evidence="4">
    <location>
        <begin position="631"/>
        <end position="642"/>
    </location>
</feature>